<dbReference type="Pfam" id="PF02371">
    <property type="entry name" value="Transposase_20"/>
    <property type="match status" value="1"/>
</dbReference>
<dbReference type="InterPro" id="IPR003346">
    <property type="entry name" value="Transposase_20"/>
</dbReference>
<evidence type="ECO:0000259" key="2">
    <source>
        <dbReference type="Pfam" id="PF02371"/>
    </source>
</evidence>
<reference evidence="3" key="1">
    <citation type="submission" date="2019-03" db="EMBL/GenBank/DDBJ databases">
        <title>Single cell metagenomics reveals metabolic interactions within the superorganism composed of flagellate Streblomastix strix and complex community of Bacteroidetes bacteria on its surface.</title>
        <authorList>
            <person name="Treitli S.C."/>
            <person name="Kolisko M."/>
            <person name="Husnik F."/>
            <person name="Keeling P."/>
            <person name="Hampl V."/>
        </authorList>
    </citation>
    <scope>NUCLEOTIDE SEQUENCE</scope>
    <source>
        <strain evidence="3">STM</strain>
    </source>
</reference>
<dbReference type="PANTHER" id="PTHR33055:SF15">
    <property type="entry name" value="TRANSPOSASE-RELATED"/>
    <property type="match status" value="1"/>
</dbReference>
<evidence type="ECO:0000313" key="3">
    <source>
        <dbReference type="EMBL" id="KAA6324841.1"/>
    </source>
</evidence>
<organism evidence="3">
    <name type="scientific">termite gut metagenome</name>
    <dbReference type="NCBI Taxonomy" id="433724"/>
    <lineage>
        <taxon>unclassified sequences</taxon>
        <taxon>metagenomes</taxon>
        <taxon>organismal metagenomes</taxon>
    </lineage>
</organism>
<dbReference type="GO" id="GO:0006313">
    <property type="term" value="P:DNA transposition"/>
    <property type="evidence" value="ECO:0007669"/>
    <property type="project" value="InterPro"/>
</dbReference>
<dbReference type="GO" id="GO:0004803">
    <property type="term" value="F:transposase activity"/>
    <property type="evidence" value="ECO:0007669"/>
    <property type="project" value="InterPro"/>
</dbReference>
<dbReference type="InterPro" id="IPR047650">
    <property type="entry name" value="Transpos_IS110"/>
</dbReference>
<name>A0A5J4QVL7_9ZZZZ</name>
<feature type="domain" description="Transposase IS116/IS110/IS902 C-terminal" evidence="2">
    <location>
        <begin position="236"/>
        <end position="315"/>
    </location>
</feature>
<proteinExistence type="predicted"/>
<feature type="domain" description="Transposase IS110-like N-terminal" evidence="1">
    <location>
        <begin position="19"/>
        <end position="165"/>
    </location>
</feature>
<dbReference type="EMBL" id="SNRY01002493">
    <property type="protein sequence ID" value="KAA6324841.1"/>
    <property type="molecule type" value="Genomic_DNA"/>
</dbReference>
<evidence type="ECO:0000259" key="1">
    <source>
        <dbReference type="Pfam" id="PF01548"/>
    </source>
</evidence>
<comment type="caution">
    <text evidence="3">The sequence shown here is derived from an EMBL/GenBank/DDBJ whole genome shotgun (WGS) entry which is preliminary data.</text>
</comment>
<dbReference type="GO" id="GO:0003677">
    <property type="term" value="F:DNA binding"/>
    <property type="evidence" value="ECO:0007669"/>
    <property type="project" value="InterPro"/>
</dbReference>
<dbReference type="Pfam" id="PF01548">
    <property type="entry name" value="DEDD_Tnp_IS110"/>
    <property type="match status" value="1"/>
</dbReference>
<dbReference type="NCBIfam" id="NF033542">
    <property type="entry name" value="transpos_IS110"/>
    <property type="match status" value="1"/>
</dbReference>
<dbReference type="AlphaFoldDB" id="A0A5J4QVL7"/>
<dbReference type="PANTHER" id="PTHR33055">
    <property type="entry name" value="TRANSPOSASE FOR INSERTION SEQUENCE ELEMENT IS1111A"/>
    <property type="match status" value="1"/>
</dbReference>
<dbReference type="InterPro" id="IPR002525">
    <property type="entry name" value="Transp_IS110-like_N"/>
</dbReference>
<gene>
    <name evidence="3" type="ORF">EZS27_025876</name>
</gene>
<sequence length="360" mass="41005">MLMQKQRKELNFKGENIYVGIDVHLKSWSITILTEHNHHKTFNQPPEPEKLSTYLQAHFPEAVYYSAYEAGFSGLWAHYELESSGIRNIVINPADVPATGKEKMHKTDSVDSRKTARSLRSNELRCIHIPSQSTLSDRSLIRMRVSVVKDLSRLKQRIRMMLHFYGVETPKTFANDTRISKGFQWLKEDAAGAKGINREAFLFLVNEFEAEKQSLLTITRMVTGLSKKVRYKKNMELIRSIPVIGLITGITFLVEIEDITRFQSNDKFAGFIGIIPCCHSSGEKDNKGAMTPRGQVNMKAALIEGSWIAARVDPVLTLSFNRHCRRMESNKAIIGIARKLSNRMYFVLTKQTKHVCGVVQ</sequence>
<protein>
    <submittedName>
        <fullName evidence="3">Uncharacterized protein</fullName>
    </submittedName>
</protein>
<accession>A0A5J4QVL7</accession>